<feature type="transmembrane region" description="Helical" evidence="11">
    <location>
        <begin position="375"/>
        <end position="394"/>
    </location>
</feature>
<feature type="transmembrane region" description="Helical" evidence="11">
    <location>
        <begin position="191"/>
        <end position="210"/>
    </location>
</feature>
<evidence type="ECO:0000256" key="4">
    <source>
        <dbReference type="ARBA" id="ARBA00022475"/>
    </source>
</evidence>
<feature type="transmembrane region" description="Helical" evidence="11">
    <location>
        <begin position="245"/>
        <end position="268"/>
    </location>
</feature>
<keyword evidence="3" id="KW-0813">Transport</keyword>
<dbReference type="GO" id="GO:0005886">
    <property type="term" value="C:plasma membrane"/>
    <property type="evidence" value="ECO:0007669"/>
    <property type="project" value="UniProtKB-SubCell"/>
</dbReference>
<dbReference type="FunFam" id="1.20.1250.20:FF:000001">
    <property type="entry name" value="Dicarboxylate MFS transporter"/>
    <property type="match status" value="1"/>
</dbReference>
<feature type="transmembrane region" description="Helical" evidence="11">
    <location>
        <begin position="280"/>
        <end position="299"/>
    </location>
</feature>
<evidence type="ECO:0000259" key="12">
    <source>
        <dbReference type="PROSITE" id="PS50850"/>
    </source>
</evidence>
<dbReference type="InterPro" id="IPR005828">
    <property type="entry name" value="MFS_sugar_transport-like"/>
</dbReference>
<dbReference type="Gene3D" id="1.20.1250.20">
    <property type="entry name" value="MFS general substrate transporter like domains"/>
    <property type="match status" value="2"/>
</dbReference>
<dbReference type="InterPro" id="IPR036259">
    <property type="entry name" value="MFS_trans_sf"/>
</dbReference>
<feature type="domain" description="Major facilitator superfamily (MFS) profile" evidence="12">
    <location>
        <begin position="18"/>
        <end position="429"/>
    </location>
</feature>
<keyword evidence="4" id="KW-1003">Cell membrane</keyword>
<keyword evidence="8 11" id="KW-0472">Membrane</keyword>
<dbReference type="PANTHER" id="PTHR43045">
    <property type="entry name" value="SHIKIMATE TRANSPORTER"/>
    <property type="match status" value="1"/>
</dbReference>
<sequence length="446" mass="46661">MDTTAPSPTKAPAASWRAVTASTIGSVLEYYDFFVFGTLSALVFGQVFFPTGDAGVATLLSLATFTVGFIARPLGGIILGHFGDRIGRKRVLLFTFMLTGTVTVLIGVLPTYAQIGVAAPILLVVLRVLQGIGIGGEWGGAALLAVEHAPTARRGFFGSLVQAGAPIGVILSSGVVALLTATIGLEALVAWGWRIPFLASALLLVVGVFLRLKVDESPEFVAVQEKKAEAKLPVWEAIRRYPKEIAAAVFIHTSDTTLGLIQGVFVLGYASGALGMDPTVVLLANVFSSLTNLVTTPIAGHLGDRYGQRRLLMVGLGLLVLWAFPMFWLIGTETVVGLFAATGVSGILVGLLFSQQATLFADLFEPRVRYSGMSLGFQLGTVLGGGFGPLIAQALTNAAGGQTWSVSSYLVLVAVVALVFTAIVKPRFGSHAVLPLPEPAARSHAG</sequence>
<feature type="transmembrane region" description="Helical" evidence="11">
    <location>
        <begin position="30"/>
        <end position="49"/>
    </location>
</feature>
<dbReference type="InterPro" id="IPR005829">
    <property type="entry name" value="Sugar_transporter_CS"/>
</dbReference>
<evidence type="ECO:0000313" key="14">
    <source>
        <dbReference type="Proteomes" id="UP000610303"/>
    </source>
</evidence>
<reference evidence="13" key="2">
    <citation type="submission" date="2020-09" db="EMBL/GenBank/DDBJ databases">
        <authorList>
            <person name="Sun Q."/>
            <person name="Ohkuma M."/>
        </authorList>
    </citation>
    <scope>NUCLEOTIDE SEQUENCE</scope>
    <source>
        <strain evidence="13">JCM 3346</strain>
    </source>
</reference>
<keyword evidence="6" id="KW-0769">Symport</keyword>
<keyword evidence="5 11" id="KW-0812">Transmembrane</keyword>
<evidence type="ECO:0000256" key="11">
    <source>
        <dbReference type="SAM" id="Phobius"/>
    </source>
</evidence>
<feature type="transmembrane region" description="Helical" evidence="11">
    <location>
        <begin position="311"/>
        <end position="330"/>
    </location>
</feature>
<evidence type="ECO:0000256" key="2">
    <source>
        <dbReference type="ARBA" id="ARBA00008240"/>
    </source>
</evidence>
<organism evidence="13 14">
    <name type="scientific">Agromyces mediolanus</name>
    <name type="common">Corynebacterium mediolanum</name>
    <dbReference type="NCBI Taxonomy" id="41986"/>
    <lineage>
        <taxon>Bacteria</taxon>
        <taxon>Bacillati</taxon>
        <taxon>Actinomycetota</taxon>
        <taxon>Actinomycetes</taxon>
        <taxon>Micrococcales</taxon>
        <taxon>Microbacteriaceae</taxon>
        <taxon>Agromyces</taxon>
    </lineage>
</organism>
<evidence type="ECO:0000256" key="10">
    <source>
        <dbReference type="ARBA" id="ARBA00039918"/>
    </source>
</evidence>
<dbReference type="AlphaFoldDB" id="A0A918CKG2"/>
<dbReference type="PROSITE" id="PS50850">
    <property type="entry name" value="MFS"/>
    <property type="match status" value="1"/>
</dbReference>
<comment type="function">
    <text evidence="9">May be a proton symporter involved in the uptake of osmolytes such as proline and glycine betaine.</text>
</comment>
<dbReference type="InterPro" id="IPR011701">
    <property type="entry name" value="MFS"/>
</dbReference>
<reference evidence="13" key="1">
    <citation type="journal article" date="2014" name="Int. J. Syst. Evol. Microbiol.">
        <title>Complete genome sequence of Corynebacterium casei LMG S-19264T (=DSM 44701T), isolated from a smear-ripened cheese.</title>
        <authorList>
            <consortium name="US DOE Joint Genome Institute (JGI-PGF)"/>
            <person name="Walter F."/>
            <person name="Albersmeier A."/>
            <person name="Kalinowski J."/>
            <person name="Ruckert C."/>
        </authorList>
    </citation>
    <scope>NUCLEOTIDE SEQUENCE</scope>
    <source>
        <strain evidence="13">JCM 3346</strain>
    </source>
</reference>
<evidence type="ECO:0000313" key="13">
    <source>
        <dbReference type="EMBL" id="GGR30008.1"/>
    </source>
</evidence>
<evidence type="ECO:0000256" key="6">
    <source>
        <dbReference type="ARBA" id="ARBA00022847"/>
    </source>
</evidence>
<dbReference type="Pfam" id="PF00083">
    <property type="entry name" value="Sugar_tr"/>
    <property type="match status" value="1"/>
</dbReference>
<feature type="transmembrane region" description="Helical" evidence="11">
    <location>
        <begin position="55"/>
        <end position="79"/>
    </location>
</feature>
<gene>
    <name evidence="13" type="ORF">GCM10010196_25060</name>
</gene>
<feature type="transmembrane region" description="Helical" evidence="11">
    <location>
        <begin position="167"/>
        <end position="185"/>
    </location>
</feature>
<evidence type="ECO:0000256" key="7">
    <source>
        <dbReference type="ARBA" id="ARBA00022989"/>
    </source>
</evidence>
<feature type="transmembrane region" description="Helical" evidence="11">
    <location>
        <begin position="336"/>
        <end position="354"/>
    </location>
</feature>
<evidence type="ECO:0000256" key="1">
    <source>
        <dbReference type="ARBA" id="ARBA00004651"/>
    </source>
</evidence>
<proteinExistence type="inferred from homology"/>
<evidence type="ECO:0000256" key="9">
    <source>
        <dbReference type="ARBA" id="ARBA00037295"/>
    </source>
</evidence>
<feature type="transmembrane region" description="Helical" evidence="11">
    <location>
        <begin position="121"/>
        <end position="146"/>
    </location>
</feature>
<feature type="transmembrane region" description="Helical" evidence="11">
    <location>
        <begin position="406"/>
        <end position="424"/>
    </location>
</feature>
<evidence type="ECO:0000256" key="5">
    <source>
        <dbReference type="ARBA" id="ARBA00022692"/>
    </source>
</evidence>
<comment type="subcellular location">
    <subcellularLocation>
        <location evidence="1">Cell membrane</location>
        <topology evidence="1">Multi-pass membrane protein</topology>
    </subcellularLocation>
</comment>
<comment type="caution">
    <text evidence="13">The sequence shown here is derived from an EMBL/GenBank/DDBJ whole genome shotgun (WGS) entry which is preliminary data.</text>
</comment>
<dbReference type="PROSITE" id="PS00217">
    <property type="entry name" value="SUGAR_TRANSPORT_2"/>
    <property type="match status" value="1"/>
</dbReference>
<dbReference type="Pfam" id="PF07690">
    <property type="entry name" value="MFS_1"/>
    <property type="match status" value="1"/>
</dbReference>
<dbReference type="SUPFAM" id="SSF103473">
    <property type="entry name" value="MFS general substrate transporter"/>
    <property type="match status" value="1"/>
</dbReference>
<keyword evidence="14" id="KW-1185">Reference proteome</keyword>
<feature type="transmembrane region" description="Helical" evidence="11">
    <location>
        <begin position="91"/>
        <end position="115"/>
    </location>
</feature>
<evidence type="ECO:0000256" key="8">
    <source>
        <dbReference type="ARBA" id="ARBA00023136"/>
    </source>
</evidence>
<protein>
    <recommendedName>
        <fullName evidence="10">Putative proline/betaine transporter</fullName>
    </recommendedName>
</protein>
<dbReference type="PANTHER" id="PTHR43045:SF1">
    <property type="entry name" value="SHIKIMATE TRANSPORTER"/>
    <property type="match status" value="1"/>
</dbReference>
<dbReference type="Proteomes" id="UP000610303">
    <property type="component" value="Unassembled WGS sequence"/>
</dbReference>
<accession>A0A918CKG2</accession>
<comment type="similarity">
    <text evidence="2">Belongs to the major facilitator superfamily. Metabolite:H+ Symporter (MHS) family (TC 2.A.1.6) family.</text>
</comment>
<dbReference type="RefSeq" id="WP_189085685.1">
    <property type="nucleotide sequence ID" value="NZ_BMRJ01000002.1"/>
</dbReference>
<name>A0A918CKG2_AGRME</name>
<evidence type="ECO:0000256" key="3">
    <source>
        <dbReference type="ARBA" id="ARBA00022448"/>
    </source>
</evidence>
<dbReference type="EMBL" id="BMRJ01000002">
    <property type="protein sequence ID" value="GGR30008.1"/>
    <property type="molecule type" value="Genomic_DNA"/>
</dbReference>
<dbReference type="CDD" id="cd17369">
    <property type="entry name" value="MFS_ShiA_like"/>
    <property type="match status" value="1"/>
</dbReference>
<dbReference type="InterPro" id="IPR020846">
    <property type="entry name" value="MFS_dom"/>
</dbReference>
<dbReference type="GO" id="GO:0015293">
    <property type="term" value="F:symporter activity"/>
    <property type="evidence" value="ECO:0007669"/>
    <property type="project" value="UniProtKB-KW"/>
</dbReference>
<keyword evidence="7 11" id="KW-1133">Transmembrane helix</keyword>